<evidence type="ECO:0000313" key="7">
    <source>
        <dbReference type="EMBL" id="CAA9523662.1"/>
    </source>
</evidence>
<dbReference type="GO" id="GO:0006508">
    <property type="term" value="P:proteolysis"/>
    <property type="evidence" value="ECO:0007669"/>
    <property type="project" value="InterPro"/>
</dbReference>
<dbReference type="PRINTS" id="PR00793">
    <property type="entry name" value="PROAMNOPTASE"/>
</dbReference>
<protein>
    <submittedName>
        <fullName evidence="7">Uncharacterized protein</fullName>
    </submittedName>
</protein>
<dbReference type="GO" id="GO:0004806">
    <property type="term" value="F:triacylglycerol lipase activity"/>
    <property type="evidence" value="ECO:0007669"/>
    <property type="project" value="TreeGrafter"/>
</dbReference>
<feature type="chain" id="PRO_5026777406" evidence="4">
    <location>
        <begin position="32"/>
        <end position="535"/>
    </location>
</feature>
<evidence type="ECO:0000256" key="4">
    <source>
        <dbReference type="SAM" id="SignalP"/>
    </source>
</evidence>
<evidence type="ECO:0000256" key="1">
    <source>
        <dbReference type="ARBA" id="ARBA00010088"/>
    </source>
</evidence>
<dbReference type="InterPro" id="IPR000073">
    <property type="entry name" value="AB_hydrolase_1"/>
</dbReference>
<gene>
    <name evidence="7" type="ORF">AVDCRST_MAG79-355</name>
</gene>
<dbReference type="Pfam" id="PF08386">
    <property type="entry name" value="Abhydrolase_4"/>
    <property type="match status" value="1"/>
</dbReference>
<feature type="domain" description="AB hydrolase-1" evidence="5">
    <location>
        <begin position="93"/>
        <end position="264"/>
    </location>
</feature>
<keyword evidence="4" id="KW-0732">Signal</keyword>
<dbReference type="InterPro" id="IPR002410">
    <property type="entry name" value="Peptidase_S33"/>
</dbReference>
<dbReference type="InterPro" id="IPR050471">
    <property type="entry name" value="AB_hydrolase"/>
</dbReference>
<evidence type="ECO:0000256" key="2">
    <source>
        <dbReference type="ARBA" id="ARBA00022801"/>
    </source>
</evidence>
<feature type="domain" description="Peptidase S33 tripeptidyl aminopeptidase-like C-terminal" evidence="6">
    <location>
        <begin position="395"/>
        <end position="489"/>
    </location>
</feature>
<dbReference type="PANTHER" id="PTHR43433">
    <property type="entry name" value="HYDROLASE, ALPHA/BETA FOLD FAMILY PROTEIN"/>
    <property type="match status" value="1"/>
</dbReference>
<dbReference type="AlphaFoldDB" id="A0A6J4THW9"/>
<accession>A0A6J4THW9</accession>
<dbReference type="Pfam" id="PF00561">
    <property type="entry name" value="Abhydrolase_1"/>
    <property type="match status" value="1"/>
</dbReference>
<dbReference type="PANTHER" id="PTHR43433:SF5">
    <property type="entry name" value="AB HYDROLASE-1 DOMAIN-CONTAINING PROTEIN"/>
    <property type="match status" value="1"/>
</dbReference>
<feature type="region of interest" description="Disordered" evidence="3">
    <location>
        <begin position="501"/>
        <end position="535"/>
    </location>
</feature>
<proteinExistence type="inferred from homology"/>
<evidence type="ECO:0000256" key="3">
    <source>
        <dbReference type="SAM" id="MobiDB-lite"/>
    </source>
</evidence>
<dbReference type="GO" id="GO:0046503">
    <property type="term" value="P:glycerolipid catabolic process"/>
    <property type="evidence" value="ECO:0007669"/>
    <property type="project" value="TreeGrafter"/>
</dbReference>
<evidence type="ECO:0000259" key="6">
    <source>
        <dbReference type="Pfam" id="PF08386"/>
    </source>
</evidence>
<dbReference type="Gene3D" id="3.40.50.1820">
    <property type="entry name" value="alpha/beta hydrolase"/>
    <property type="match status" value="2"/>
</dbReference>
<dbReference type="SUPFAM" id="SSF53474">
    <property type="entry name" value="alpha/beta-Hydrolases"/>
    <property type="match status" value="1"/>
</dbReference>
<comment type="similarity">
    <text evidence="1">Belongs to the peptidase S33 family.</text>
</comment>
<name>A0A6J4THW9_9ACTN</name>
<dbReference type="InterPro" id="IPR013595">
    <property type="entry name" value="Pept_S33_TAP-like_C"/>
</dbReference>
<keyword evidence="2" id="KW-0378">Hydrolase</keyword>
<organism evidence="7">
    <name type="scientific">uncultured Thermoleophilia bacterium</name>
    <dbReference type="NCBI Taxonomy" id="1497501"/>
    <lineage>
        <taxon>Bacteria</taxon>
        <taxon>Bacillati</taxon>
        <taxon>Actinomycetota</taxon>
        <taxon>Thermoleophilia</taxon>
        <taxon>environmental samples</taxon>
    </lineage>
</organism>
<dbReference type="EMBL" id="CADCWC010000065">
    <property type="protein sequence ID" value="CAA9523662.1"/>
    <property type="molecule type" value="Genomic_DNA"/>
</dbReference>
<dbReference type="GO" id="GO:0004177">
    <property type="term" value="F:aminopeptidase activity"/>
    <property type="evidence" value="ECO:0007669"/>
    <property type="project" value="UniProtKB-EC"/>
</dbReference>
<evidence type="ECO:0000259" key="5">
    <source>
        <dbReference type="Pfam" id="PF00561"/>
    </source>
</evidence>
<dbReference type="InterPro" id="IPR029058">
    <property type="entry name" value="AB_hydrolase_fold"/>
</dbReference>
<sequence>MRGRRVGRRTRALAAGAALAFASAGPGTASAEPVSPTPAFVETPCAFPLSARQAVGFNVLCGRVGVPERHSAPEGRRIHLAVAVLRSPNPTGPPLVYLNGGPAGESGGLVPALVDRGLTLRRLLQARDVVVFDQRGVGRSTPPLSCAVETVIAPRGPLARALTDCAARLGRWGVDLGAYTTAENAADVAALATALGVATVDLYGSSYGSRLALTVMRDHPATVRSVILDAPVPVEADLAADLGVSFDRALRRVFAACSADRACARAYPRLEASLVRAYRRLNRRPVRVRPVDSETGTRGPEIQVDGDAFMDLVYLVVFAGAAQILPQVVDDAANGDDTLLRIVSTLADPSSAEDLSTHGMYLSVMCQEEFAFSSFARATARDARLLEPVRRANRQAVRRLFDACAAWPVGRTSEIETQPVRSALPTLILAGQFDPITPPEYAAQIARSLPNGIAVTVRGYGHGTVGLGPCPVAIVAAFLADPTATPDVRCAASVPFRFSLPRRGRPTPNPRPTESAATVRRGRRGSPVPVAFAGG</sequence>
<feature type="signal peptide" evidence="4">
    <location>
        <begin position="1"/>
        <end position="31"/>
    </location>
</feature>
<reference evidence="7" key="1">
    <citation type="submission" date="2020-02" db="EMBL/GenBank/DDBJ databases">
        <authorList>
            <person name="Meier V. D."/>
        </authorList>
    </citation>
    <scope>NUCLEOTIDE SEQUENCE</scope>
    <source>
        <strain evidence="7">AVDCRST_MAG79</strain>
    </source>
</reference>